<feature type="domain" description="DUF5930" evidence="9">
    <location>
        <begin position="25"/>
        <end position="341"/>
    </location>
</feature>
<keyword evidence="7" id="KW-0812">Transmembrane</keyword>
<dbReference type="InterPro" id="IPR050570">
    <property type="entry name" value="Cell_wall_metabolism_enzyme"/>
</dbReference>
<evidence type="ECO:0000256" key="1">
    <source>
        <dbReference type="ARBA" id="ARBA00001947"/>
    </source>
</evidence>
<keyword evidence="4" id="KW-0378">Hydrolase</keyword>
<evidence type="ECO:0000256" key="6">
    <source>
        <dbReference type="ARBA" id="ARBA00023049"/>
    </source>
</evidence>
<evidence type="ECO:0000313" key="10">
    <source>
        <dbReference type="EMBL" id="GGD01688.1"/>
    </source>
</evidence>
<dbReference type="Pfam" id="PF01551">
    <property type="entry name" value="Peptidase_M23"/>
    <property type="match status" value="1"/>
</dbReference>
<organism evidence="10 11">
    <name type="scientific">Aquisalinus flavus</name>
    <dbReference type="NCBI Taxonomy" id="1526572"/>
    <lineage>
        <taxon>Bacteria</taxon>
        <taxon>Pseudomonadati</taxon>
        <taxon>Pseudomonadota</taxon>
        <taxon>Alphaproteobacteria</taxon>
        <taxon>Parvularculales</taxon>
        <taxon>Parvularculaceae</taxon>
        <taxon>Aquisalinus</taxon>
    </lineage>
</organism>
<dbReference type="EMBL" id="BMGH01000001">
    <property type="protein sequence ID" value="GGD01688.1"/>
    <property type="molecule type" value="Genomic_DNA"/>
</dbReference>
<keyword evidence="7" id="KW-0472">Membrane</keyword>
<dbReference type="GO" id="GO:0006508">
    <property type="term" value="P:proteolysis"/>
    <property type="evidence" value="ECO:0007669"/>
    <property type="project" value="UniProtKB-KW"/>
</dbReference>
<dbReference type="CDD" id="cd12797">
    <property type="entry name" value="M23_peptidase"/>
    <property type="match status" value="1"/>
</dbReference>
<gene>
    <name evidence="10" type="ORF">GCM10011342_08430</name>
</gene>
<dbReference type="Pfam" id="PF19353">
    <property type="entry name" value="DUF5930"/>
    <property type="match status" value="1"/>
</dbReference>
<keyword evidence="5" id="KW-0862">Zinc</keyword>
<dbReference type="InterPro" id="IPR045974">
    <property type="entry name" value="DUF5930"/>
</dbReference>
<evidence type="ECO:0000256" key="7">
    <source>
        <dbReference type="SAM" id="Phobius"/>
    </source>
</evidence>
<evidence type="ECO:0000313" key="11">
    <source>
        <dbReference type="Proteomes" id="UP000613582"/>
    </source>
</evidence>
<dbReference type="GO" id="GO:0046872">
    <property type="term" value="F:metal ion binding"/>
    <property type="evidence" value="ECO:0007669"/>
    <property type="project" value="UniProtKB-KW"/>
</dbReference>
<dbReference type="InterPro" id="IPR016047">
    <property type="entry name" value="M23ase_b-sheet_dom"/>
</dbReference>
<sequence length="468" mass="52328">MVRLLQQGPESVAEAAVKGTERMSRQTGKVMRVLGRLFRERQIYHRSDGVVRFIKLSMRTQIALAAVLGVALCWVAYSSVNVVFKEQIILAKDKERRSMDTAYRRKLSDAQRAYDEINTLNVIFSQEFDAAISQLENRHETLRAIVNNKRTLDQEIETLSRNLSTIGDPSGNIIPNGNRIMVDAVGREPTPRQSREARISDQALREVMSHEIVSGLENTVLADMRVQTAELSARQMVLMASVEEEVRAKSAEIARILDYTGVDSSYILARANISGDKVQLAEVDFLNGKGGPDISPDNPTGMPSVYYQSANRIYQSMQELNVLASALKSVPLSTPVIKPHRKTSQFGLRVDPKNRSRMQQHLGLDIAAAWRSPIVATAPGVVIYSGNRYNGFGNYVEIDHGNGFVTRYAHMDSLKVRTGQKVGLHDVIGYLGNTGRSTGPHCHYEILYQDKQIDPMRFIEAGRYVFES</sequence>
<dbReference type="InterPro" id="IPR011055">
    <property type="entry name" value="Dup_hybrid_motif"/>
</dbReference>
<evidence type="ECO:0000259" key="8">
    <source>
        <dbReference type="Pfam" id="PF01551"/>
    </source>
</evidence>
<dbReference type="Proteomes" id="UP000613582">
    <property type="component" value="Unassembled WGS sequence"/>
</dbReference>
<keyword evidence="2" id="KW-0645">Protease</keyword>
<dbReference type="PANTHER" id="PTHR21666">
    <property type="entry name" value="PEPTIDASE-RELATED"/>
    <property type="match status" value="1"/>
</dbReference>
<keyword evidence="7" id="KW-1133">Transmembrane helix</keyword>
<accession>A0A8J2Y5T9</accession>
<protein>
    <submittedName>
        <fullName evidence="10">Peptidase M23</fullName>
    </submittedName>
</protein>
<evidence type="ECO:0000256" key="2">
    <source>
        <dbReference type="ARBA" id="ARBA00022670"/>
    </source>
</evidence>
<evidence type="ECO:0000256" key="4">
    <source>
        <dbReference type="ARBA" id="ARBA00022801"/>
    </source>
</evidence>
<name>A0A8J2Y5T9_9PROT</name>
<dbReference type="AlphaFoldDB" id="A0A8J2Y5T9"/>
<reference evidence="10" key="2">
    <citation type="submission" date="2020-09" db="EMBL/GenBank/DDBJ databases">
        <authorList>
            <person name="Sun Q."/>
            <person name="Zhou Y."/>
        </authorList>
    </citation>
    <scope>NUCLEOTIDE SEQUENCE</scope>
    <source>
        <strain evidence="10">CGMCC 1.12921</strain>
    </source>
</reference>
<reference evidence="10" key="1">
    <citation type="journal article" date="2014" name="Int. J. Syst. Evol. Microbiol.">
        <title>Complete genome sequence of Corynebacterium casei LMG S-19264T (=DSM 44701T), isolated from a smear-ripened cheese.</title>
        <authorList>
            <consortium name="US DOE Joint Genome Institute (JGI-PGF)"/>
            <person name="Walter F."/>
            <person name="Albersmeier A."/>
            <person name="Kalinowski J."/>
            <person name="Ruckert C."/>
        </authorList>
    </citation>
    <scope>NUCLEOTIDE SEQUENCE</scope>
    <source>
        <strain evidence="10">CGMCC 1.12921</strain>
    </source>
</reference>
<evidence type="ECO:0000256" key="3">
    <source>
        <dbReference type="ARBA" id="ARBA00022723"/>
    </source>
</evidence>
<feature type="domain" description="M23ase beta-sheet core" evidence="8">
    <location>
        <begin position="360"/>
        <end position="455"/>
    </location>
</feature>
<dbReference type="SUPFAM" id="SSF51261">
    <property type="entry name" value="Duplicated hybrid motif"/>
    <property type="match status" value="1"/>
</dbReference>
<proteinExistence type="predicted"/>
<evidence type="ECO:0000259" key="9">
    <source>
        <dbReference type="Pfam" id="PF19353"/>
    </source>
</evidence>
<keyword evidence="11" id="KW-1185">Reference proteome</keyword>
<dbReference type="PANTHER" id="PTHR21666:SF288">
    <property type="entry name" value="CELL DIVISION PROTEIN YTFB"/>
    <property type="match status" value="1"/>
</dbReference>
<evidence type="ECO:0000256" key="5">
    <source>
        <dbReference type="ARBA" id="ARBA00022833"/>
    </source>
</evidence>
<keyword evidence="3" id="KW-0479">Metal-binding</keyword>
<dbReference type="Gene3D" id="2.70.70.10">
    <property type="entry name" value="Glucose Permease (Domain IIA)"/>
    <property type="match status" value="1"/>
</dbReference>
<feature type="transmembrane region" description="Helical" evidence="7">
    <location>
        <begin position="62"/>
        <end position="84"/>
    </location>
</feature>
<keyword evidence="6" id="KW-0482">Metalloprotease</keyword>
<comment type="cofactor">
    <cofactor evidence="1">
        <name>Zn(2+)</name>
        <dbReference type="ChEBI" id="CHEBI:29105"/>
    </cofactor>
</comment>
<dbReference type="GO" id="GO:0004222">
    <property type="term" value="F:metalloendopeptidase activity"/>
    <property type="evidence" value="ECO:0007669"/>
    <property type="project" value="TreeGrafter"/>
</dbReference>
<comment type="caution">
    <text evidence="10">The sequence shown here is derived from an EMBL/GenBank/DDBJ whole genome shotgun (WGS) entry which is preliminary data.</text>
</comment>